<keyword evidence="3" id="KW-1185">Reference proteome</keyword>
<dbReference type="PROSITE" id="PS00626">
    <property type="entry name" value="RCC1_2"/>
    <property type="match status" value="2"/>
</dbReference>
<reference evidence="2" key="1">
    <citation type="submission" date="2023-10" db="EMBL/GenBank/DDBJ databases">
        <authorList>
            <person name="Chen Y."/>
            <person name="Shah S."/>
            <person name="Dougan E. K."/>
            <person name="Thang M."/>
            <person name="Chan C."/>
        </authorList>
    </citation>
    <scope>NUCLEOTIDE SEQUENCE [LARGE SCALE GENOMIC DNA]</scope>
</reference>
<dbReference type="PANTHER" id="PTHR45982">
    <property type="entry name" value="REGULATOR OF CHROMOSOME CONDENSATION"/>
    <property type="match status" value="1"/>
</dbReference>
<feature type="non-terminal residue" evidence="2">
    <location>
        <position position="1"/>
    </location>
</feature>
<dbReference type="InterPro" id="IPR009091">
    <property type="entry name" value="RCC1/BLIP-II"/>
</dbReference>
<comment type="caution">
    <text evidence="2">The sequence shown here is derived from an EMBL/GenBank/DDBJ whole genome shotgun (WGS) entry which is preliminary data.</text>
</comment>
<feature type="repeat" description="RCC1" evidence="1">
    <location>
        <begin position="75"/>
        <end position="115"/>
    </location>
</feature>
<proteinExistence type="predicted"/>
<evidence type="ECO:0000313" key="2">
    <source>
        <dbReference type="EMBL" id="CAK0888082.1"/>
    </source>
</evidence>
<evidence type="ECO:0000313" key="3">
    <source>
        <dbReference type="Proteomes" id="UP001189429"/>
    </source>
</evidence>
<dbReference type="Proteomes" id="UP001189429">
    <property type="component" value="Unassembled WGS sequence"/>
</dbReference>
<dbReference type="EMBL" id="CAUYUJ010019025">
    <property type="protein sequence ID" value="CAK0888082.1"/>
    <property type="molecule type" value="Genomic_DNA"/>
</dbReference>
<dbReference type="PROSITE" id="PS50012">
    <property type="entry name" value="RCC1_3"/>
    <property type="match status" value="1"/>
</dbReference>
<dbReference type="SUPFAM" id="SSF50985">
    <property type="entry name" value="RCC1/BLIP-II"/>
    <property type="match status" value="1"/>
</dbReference>
<protein>
    <submittedName>
        <fullName evidence="2">Uncharacterized protein</fullName>
    </submittedName>
</protein>
<name>A0ABN9WSK2_9DINO</name>
<accession>A0ABN9WSK2</accession>
<dbReference type="InterPro" id="IPR000408">
    <property type="entry name" value="Reg_chr_condens"/>
</dbReference>
<dbReference type="Gene3D" id="2.130.10.30">
    <property type="entry name" value="Regulator of chromosome condensation 1/beta-lactamase-inhibitor protein II"/>
    <property type="match status" value="1"/>
</dbReference>
<dbReference type="Pfam" id="PF13540">
    <property type="entry name" value="RCC1_2"/>
    <property type="match status" value="2"/>
</dbReference>
<sequence length="272" mass="27629">AQAPSAPGAPRGGRPSQMVAAGVRHTALLQSNDGTAVACGGIGEAQCDLPARAEGLRFTQVAAGALHTVLLQSDGTAVACGWSDDGQCNLPAPAEGLDFTQVAAGALHTVLLQSDGTAVACGGNGEGQCDLPALGEGLRFTQVAAGGLLTVLLQSDGTAVACGWNNDGQCNLPAPAEGLTYVPHLLPTLLLQAFVDGDSICFTTFSGVERYRCRAAPDARLAIIQEQLTATHQVGRHGFGLVRVDAVLPGGRLLSDASVAETLASAFELDPH</sequence>
<gene>
    <name evidence="2" type="ORF">PCOR1329_LOCUS68935</name>
</gene>
<dbReference type="InterPro" id="IPR051553">
    <property type="entry name" value="Ran_GTPase-activating"/>
</dbReference>
<evidence type="ECO:0000256" key="1">
    <source>
        <dbReference type="PROSITE-ProRule" id="PRU00235"/>
    </source>
</evidence>
<organism evidence="2 3">
    <name type="scientific">Prorocentrum cordatum</name>
    <dbReference type="NCBI Taxonomy" id="2364126"/>
    <lineage>
        <taxon>Eukaryota</taxon>
        <taxon>Sar</taxon>
        <taxon>Alveolata</taxon>
        <taxon>Dinophyceae</taxon>
        <taxon>Prorocentrales</taxon>
        <taxon>Prorocentraceae</taxon>
        <taxon>Prorocentrum</taxon>
    </lineage>
</organism>
<dbReference type="PANTHER" id="PTHR45982:SF1">
    <property type="entry name" value="REGULATOR OF CHROMOSOME CONDENSATION"/>
    <property type="match status" value="1"/>
</dbReference>